<evidence type="ECO:0000256" key="7">
    <source>
        <dbReference type="ARBA" id="ARBA00023237"/>
    </source>
</evidence>
<evidence type="ECO:0000256" key="6">
    <source>
        <dbReference type="ARBA" id="ARBA00023139"/>
    </source>
</evidence>
<feature type="chain" id="PRO_5027165897" description="Multidrug RND transporter" evidence="10">
    <location>
        <begin position="25"/>
        <end position="493"/>
    </location>
</feature>
<keyword evidence="3 10" id="KW-0812">Transmembrane</keyword>
<evidence type="ECO:0000313" key="11">
    <source>
        <dbReference type="EMBL" id="BCG23590.1"/>
    </source>
</evidence>
<evidence type="ECO:0000313" key="12">
    <source>
        <dbReference type="EMBL" id="GJN51634.1"/>
    </source>
</evidence>
<keyword evidence="14" id="KW-1185">Reference proteome</keyword>
<dbReference type="GO" id="GO:0015562">
    <property type="term" value="F:efflux transmembrane transporter activity"/>
    <property type="evidence" value="ECO:0007669"/>
    <property type="project" value="InterPro"/>
</dbReference>
<dbReference type="PANTHER" id="PTHR30203">
    <property type="entry name" value="OUTER MEMBRANE CATION EFFLUX PROTEIN"/>
    <property type="match status" value="1"/>
</dbReference>
<dbReference type="Gene3D" id="1.20.1600.10">
    <property type="entry name" value="Outer membrane efflux proteins (OEP)"/>
    <property type="match status" value="1"/>
</dbReference>
<proteinExistence type="inferred from homology"/>
<evidence type="ECO:0000256" key="9">
    <source>
        <dbReference type="ARBA" id="ARBA00037313"/>
    </source>
</evidence>
<evidence type="ECO:0000256" key="2">
    <source>
        <dbReference type="ARBA" id="ARBA00022452"/>
    </source>
</evidence>
<evidence type="ECO:0000313" key="13">
    <source>
        <dbReference type="Proteomes" id="UP000509383"/>
    </source>
</evidence>
<keyword evidence="5 10" id="KW-0472">Membrane</keyword>
<dbReference type="KEGG" id="ptw:TUM18999_17810"/>
<keyword evidence="4 10" id="KW-0732">Signal</keyword>
<dbReference type="NCBIfam" id="TIGR01845">
    <property type="entry name" value="outer_NodT"/>
    <property type="match status" value="1"/>
</dbReference>
<dbReference type="EMBL" id="BQKM01000002">
    <property type="protein sequence ID" value="GJN51634.1"/>
    <property type="molecule type" value="Genomic_DNA"/>
</dbReference>
<comment type="subcellular location">
    <subcellularLocation>
        <location evidence="10">Cell outer membrane</location>
        <topology evidence="10">Lipid-anchor</topology>
    </subcellularLocation>
</comment>
<evidence type="ECO:0008006" key="15">
    <source>
        <dbReference type="Google" id="ProtNLM"/>
    </source>
</evidence>
<evidence type="ECO:0000256" key="5">
    <source>
        <dbReference type="ARBA" id="ARBA00023136"/>
    </source>
</evidence>
<dbReference type="SUPFAM" id="SSF56954">
    <property type="entry name" value="Outer membrane efflux proteins (OEP)"/>
    <property type="match status" value="1"/>
</dbReference>
<dbReference type="Gene3D" id="2.20.200.10">
    <property type="entry name" value="Outer membrane efflux proteins (OEP)"/>
    <property type="match status" value="1"/>
</dbReference>
<evidence type="ECO:0000256" key="3">
    <source>
        <dbReference type="ARBA" id="ARBA00022692"/>
    </source>
</evidence>
<evidence type="ECO:0000313" key="14">
    <source>
        <dbReference type="Proteomes" id="UP001054892"/>
    </source>
</evidence>
<dbReference type="Proteomes" id="UP001054892">
    <property type="component" value="Unassembled WGS sequence"/>
</dbReference>
<dbReference type="GO" id="GO:0009279">
    <property type="term" value="C:cell outer membrane"/>
    <property type="evidence" value="ECO:0007669"/>
    <property type="project" value="UniProtKB-SubCell"/>
</dbReference>
<evidence type="ECO:0000256" key="1">
    <source>
        <dbReference type="ARBA" id="ARBA00007613"/>
    </source>
</evidence>
<organism evidence="11 13">
    <name type="scientific">Pseudomonas tohonis</name>
    <dbReference type="NCBI Taxonomy" id="2725477"/>
    <lineage>
        <taxon>Bacteria</taxon>
        <taxon>Pseudomonadati</taxon>
        <taxon>Pseudomonadota</taxon>
        <taxon>Gammaproteobacteria</taxon>
        <taxon>Pseudomonadales</taxon>
        <taxon>Pseudomonadaceae</taxon>
        <taxon>Pseudomonas</taxon>
    </lineage>
</organism>
<comment type="similarity">
    <text evidence="1 10">Belongs to the outer membrane factor (OMF) (TC 1.B.17) family.</text>
</comment>
<dbReference type="AlphaFoldDB" id="A0A6J4E1R9"/>
<sequence>MNEYRRTARLGRSALVLGAALALAACASSSGLEPEGRTLDAAALEAGRSLAGTPLSAAAWPRQDWWKQLGDAQLDAMMDEALTGSPDLQVATARTRKALAEAQAQDAARMPSVNASASYSGARAPESVVPAPIGGSYAAVKYLSLGFSYDIDLWGGQRAAWEAALGQARAAEVDQQAARLNLSASVARAYSQLAYAFVARDLAEEELKRSEHLYNLSKQRLAAGLDSKVQLQQSEAQQAAARQQLLAAEQQIDSDRITLAVLLGQGPDRGQRIQRPAVLQPAALALPSDLPAELLGRRPDLIAARWRVEAASKGIESAKTGFYPNLNLSAMVGLAALSSGDLFKGDSRFYQVAPAISLPVFDGGRLRANLAGVDADYDLAVAQYNKTLVAALGEVSDDLSQLRSLAQQIEVQRQARDIAKSNYDLAMRRYGEGIGNYLDALSVEQQLLVTERQLASLDVQQIDTSVRLVQALGGGFQPEPTPLAQGARPAAAE</sequence>
<keyword evidence="7" id="KW-0998">Cell outer membrane</keyword>
<protein>
    <recommendedName>
        <fullName evidence="15">Multidrug RND transporter</fullName>
    </recommendedName>
</protein>
<evidence type="ECO:0000256" key="10">
    <source>
        <dbReference type="RuleBase" id="RU362097"/>
    </source>
</evidence>
<name>A0A6J4E1R9_9PSED</name>
<comment type="function">
    <text evidence="9">Could be involved in resistance to puromycin, acriflavine and tetraphenylarsonium chloride.</text>
</comment>
<dbReference type="PROSITE" id="PS51257">
    <property type="entry name" value="PROKAR_LIPOPROTEIN"/>
    <property type="match status" value="1"/>
</dbReference>
<dbReference type="PANTHER" id="PTHR30203:SF20">
    <property type="entry name" value="MULTIDRUG RESISTANCE OUTER MEMBRANE PROTEIN MDTP-RELATED"/>
    <property type="match status" value="1"/>
</dbReference>
<dbReference type="EMBL" id="AP023189">
    <property type="protein sequence ID" value="BCG23590.1"/>
    <property type="molecule type" value="Genomic_DNA"/>
</dbReference>
<accession>A0A6J4E1R9</accession>
<dbReference type="RefSeq" id="WP_173173715.1">
    <property type="nucleotide sequence ID" value="NZ_AP023189.1"/>
</dbReference>
<gene>
    <name evidence="11" type="ORF">TUM18999_17810</name>
    <name evidence="12" type="ORF">TUM20286_13860</name>
</gene>
<keyword evidence="2 10" id="KW-1134">Transmembrane beta strand</keyword>
<evidence type="ECO:0000256" key="8">
    <source>
        <dbReference type="ARBA" id="ARBA00023288"/>
    </source>
</evidence>
<dbReference type="Proteomes" id="UP000509383">
    <property type="component" value="Chromosome"/>
</dbReference>
<dbReference type="InterPro" id="IPR010131">
    <property type="entry name" value="MdtP/NodT-like"/>
</dbReference>
<evidence type="ECO:0000256" key="4">
    <source>
        <dbReference type="ARBA" id="ARBA00022729"/>
    </source>
</evidence>
<dbReference type="Pfam" id="PF02321">
    <property type="entry name" value="OEP"/>
    <property type="match status" value="2"/>
</dbReference>
<keyword evidence="6 10" id="KW-0564">Palmitate</keyword>
<reference evidence="11 13" key="1">
    <citation type="submission" date="2020-05" db="EMBL/GenBank/DDBJ databases">
        <title>Characterization of novel class B3 metallo-beta-lactamase from novel Pseudomonas species.</title>
        <authorList>
            <person name="Yamada K."/>
            <person name="Aoki K."/>
            <person name="Ishii Y."/>
        </authorList>
    </citation>
    <scope>NUCLEOTIDE SEQUENCE [LARGE SCALE GENOMIC DNA]</scope>
    <source>
        <strain evidence="11 13">TUM18999</strain>
        <strain evidence="12 14">TUM20286</strain>
    </source>
</reference>
<keyword evidence="8 10" id="KW-0449">Lipoprotein</keyword>
<dbReference type="InterPro" id="IPR003423">
    <property type="entry name" value="OMP_efflux"/>
</dbReference>
<feature type="signal peptide" evidence="10">
    <location>
        <begin position="1"/>
        <end position="24"/>
    </location>
</feature>